<keyword evidence="3" id="KW-0496">Mitochondrion</keyword>
<dbReference type="STRING" id="2018661.A0A2A2JYP4"/>
<feature type="region of interest" description="Disordered" evidence="5">
    <location>
        <begin position="526"/>
        <end position="571"/>
    </location>
</feature>
<evidence type="ECO:0000313" key="8">
    <source>
        <dbReference type="Proteomes" id="UP000218231"/>
    </source>
</evidence>
<evidence type="ECO:0000259" key="6">
    <source>
        <dbReference type="SMART" id="SM01424"/>
    </source>
</evidence>
<dbReference type="Pfam" id="PF04849">
    <property type="entry name" value="HAP1_N"/>
    <property type="match status" value="1"/>
</dbReference>
<dbReference type="InterPro" id="IPR051946">
    <property type="entry name" value="Intracell_Traff-Reg"/>
</dbReference>
<evidence type="ECO:0000256" key="2">
    <source>
        <dbReference type="ARBA" id="ARBA00023054"/>
    </source>
</evidence>
<evidence type="ECO:0000313" key="7">
    <source>
        <dbReference type="EMBL" id="PAV66798.1"/>
    </source>
</evidence>
<name>A0A2A2JYP4_9BILA</name>
<feature type="domain" description="HAP1 N-terminal" evidence="6">
    <location>
        <begin position="1"/>
        <end position="244"/>
    </location>
</feature>
<gene>
    <name evidence="7" type="ORF">WR25_10522</name>
</gene>
<dbReference type="EMBL" id="LIAE01010038">
    <property type="protein sequence ID" value="PAV66798.1"/>
    <property type="molecule type" value="Genomic_DNA"/>
</dbReference>
<dbReference type="GO" id="GO:0006605">
    <property type="term" value="P:protein targeting"/>
    <property type="evidence" value="ECO:0007669"/>
    <property type="project" value="TreeGrafter"/>
</dbReference>
<keyword evidence="2 4" id="KW-0175">Coiled coil</keyword>
<dbReference type="Proteomes" id="UP000218231">
    <property type="component" value="Unassembled WGS sequence"/>
</dbReference>
<evidence type="ECO:0000256" key="3">
    <source>
        <dbReference type="ARBA" id="ARBA00023128"/>
    </source>
</evidence>
<sequence>MASSSGGGAANGSATLSGSPNSVHLSDLLVQKERDLELAAKIGQSLLEHNKELQTRNEFLEENLAASTDVVVQLKHELQQRIELLRVYSHYDDDTVRTDSDENLKRKVNELNNENRQLRQETASLKRLSESIKEKETEKAIELSRQLDAANQKITHLHVQILEKNEECALQAETVEKLLQEINSKSSQERDLSLENEELNRQLDEAIFQHESMQNQMMQLQDQYTELRGMFYEAEEELGKLRQANQRKTGSFDSLYDSLASELENSDSGVNSTPAVSSRNPQLESINLRLELHKLQDRKEISASRETIDIPSSVLADLARQKIAITGRTPPQTPCSINESKFVSDVFEKALESENQLKNQIGKCDASTSCLDIQNSSNTIPSSIENLPNEREILERKQAQLGFSTPLSITYEVQPLPEAQPCSSGANLTISTGLEQIQTTPKRPSFFERRPVLLTRNSMPDLYAKKGGDVVRTPSDDSLDGYEMLRLGQPGIPGTKDLDYSIRMLKARKQVERDYAEFRRRKGYQPSQFFSARGEKSSPFHEDENDQRPEKSTWISRSSPIREGGKSSDRQLTYTPTHALLGLEHLALGGIPGISPIPPSTPLRQEGIVTRRLELTSPSTPCAPLTSSPFGLRQLAHTHHSNVPSLLGLGSIVLRKPL</sequence>
<proteinExistence type="predicted"/>
<feature type="coiled-coil region" evidence="4">
    <location>
        <begin position="182"/>
        <end position="237"/>
    </location>
</feature>
<reference evidence="7 8" key="1">
    <citation type="journal article" date="2017" name="Curr. Biol.">
        <title>Genome architecture and evolution of a unichromosomal asexual nematode.</title>
        <authorList>
            <person name="Fradin H."/>
            <person name="Zegar C."/>
            <person name="Gutwein M."/>
            <person name="Lucas J."/>
            <person name="Kovtun M."/>
            <person name="Corcoran D."/>
            <person name="Baugh L.R."/>
            <person name="Kiontke K."/>
            <person name="Gunsalus K."/>
            <person name="Fitch D.H."/>
            <person name="Piano F."/>
        </authorList>
    </citation>
    <scope>NUCLEOTIDE SEQUENCE [LARGE SCALE GENOMIC DNA]</scope>
    <source>
        <strain evidence="7">PF1309</strain>
    </source>
</reference>
<organism evidence="7 8">
    <name type="scientific">Diploscapter pachys</name>
    <dbReference type="NCBI Taxonomy" id="2018661"/>
    <lineage>
        <taxon>Eukaryota</taxon>
        <taxon>Metazoa</taxon>
        <taxon>Ecdysozoa</taxon>
        <taxon>Nematoda</taxon>
        <taxon>Chromadorea</taxon>
        <taxon>Rhabditida</taxon>
        <taxon>Rhabditina</taxon>
        <taxon>Rhabditomorpha</taxon>
        <taxon>Rhabditoidea</taxon>
        <taxon>Rhabditidae</taxon>
        <taxon>Diploscapter</taxon>
    </lineage>
</organism>
<dbReference type="PANTHER" id="PTHR15751">
    <property type="entry name" value="TRAFFICKING KINESIN-BINDING PROTEIN"/>
    <property type="match status" value="1"/>
</dbReference>
<comment type="caution">
    <text evidence="7">The sequence shown here is derived from an EMBL/GenBank/DDBJ whole genome shotgun (WGS) entry which is preliminary data.</text>
</comment>
<dbReference type="GO" id="GO:0005739">
    <property type="term" value="C:mitochondrion"/>
    <property type="evidence" value="ECO:0007669"/>
    <property type="project" value="UniProtKB-SubCell"/>
</dbReference>
<dbReference type="GO" id="GO:0048311">
    <property type="term" value="P:mitochondrion distribution"/>
    <property type="evidence" value="ECO:0007669"/>
    <property type="project" value="TreeGrafter"/>
</dbReference>
<feature type="coiled-coil region" evidence="4">
    <location>
        <begin position="43"/>
        <end position="77"/>
    </location>
</feature>
<dbReference type="GO" id="GO:0047496">
    <property type="term" value="P:vesicle transport along microtubule"/>
    <property type="evidence" value="ECO:0007669"/>
    <property type="project" value="TreeGrafter"/>
</dbReference>
<feature type="compositionally biased region" description="Gly residues" evidence="5">
    <location>
        <begin position="1"/>
        <end position="10"/>
    </location>
</feature>
<feature type="coiled-coil region" evidence="4">
    <location>
        <begin position="101"/>
        <end position="153"/>
    </location>
</feature>
<dbReference type="SMART" id="SM01424">
    <property type="entry name" value="HAP1_N"/>
    <property type="match status" value="1"/>
</dbReference>
<feature type="compositionally biased region" description="Basic and acidic residues" evidence="5">
    <location>
        <begin position="533"/>
        <end position="551"/>
    </location>
</feature>
<dbReference type="AlphaFoldDB" id="A0A2A2JYP4"/>
<evidence type="ECO:0000256" key="1">
    <source>
        <dbReference type="ARBA" id="ARBA00004173"/>
    </source>
</evidence>
<feature type="region of interest" description="Disordered" evidence="5">
    <location>
        <begin position="1"/>
        <end position="22"/>
    </location>
</feature>
<accession>A0A2A2JYP4</accession>
<protein>
    <recommendedName>
        <fullName evidence="6">HAP1 N-terminal domain-containing protein</fullName>
    </recommendedName>
</protein>
<evidence type="ECO:0000256" key="5">
    <source>
        <dbReference type="SAM" id="MobiDB-lite"/>
    </source>
</evidence>
<dbReference type="PANTHER" id="PTHR15751:SF12">
    <property type="entry name" value="TRAFFICKING KINESIN-BINDING PROTEIN MILT"/>
    <property type="match status" value="1"/>
</dbReference>
<keyword evidence="8" id="KW-1185">Reference proteome</keyword>
<comment type="subcellular location">
    <subcellularLocation>
        <location evidence="1">Mitochondrion</location>
    </subcellularLocation>
</comment>
<dbReference type="OrthoDB" id="10067624at2759"/>
<evidence type="ECO:0000256" key="4">
    <source>
        <dbReference type="SAM" id="Coils"/>
    </source>
</evidence>
<dbReference type="GO" id="GO:0031410">
    <property type="term" value="C:cytoplasmic vesicle"/>
    <property type="evidence" value="ECO:0007669"/>
    <property type="project" value="TreeGrafter"/>
</dbReference>
<dbReference type="GO" id="GO:0017022">
    <property type="term" value="F:myosin binding"/>
    <property type="evidence" value="ECO:0007669"/>
    <property type="project" value="TreeGrafter"/>
</dbReference>
<dbReference type="InterPro" id="IPR006933">
    <property type="entry name" value="HAP1_N"/>
</dbReference>